<dbReference type="GO" id="GO:0008168">
    <property type="term" value="F:methyltransferase activity"/>
    <property type="evidence" value="ECO:0007669"/>
    <property type="project" value="InterPro"/>
</dbReference>
<dbReference type="GeneTree" id="ENSGT00390000006103"/>
<dbReference type="InterPro" id="IPR052571">
    <property type="entry name" value="Mt_RNA_Methyltransferase"/>
</dbReference>
<dbReference type="PANTHER" id="PTHR13184:SF5">
    <property type="entry name" value="METHYLTRANSFERASE-LIKE PROTEIN 17, MITOCHONDRIAL"/>
    <property type="match status" value="1"/>
</dbReference>
<dbReference type="GO" id="GO:0051536">
    <property type="term" value="F:iron-sulfur cluster binding"/>
    <property type="evidence" value="ECO:0007669"/>
    <property type="project" value="UniProtKB-KW"/>
</dbReference>
<dbReference type="SUPFAM" id="SSF53335">
    <property type="entry name" value="S-adenosyl-L-methionine-dependent methyltransferases"/>
    <property type="match status" value="1"/>
</dbReference>
<comment type="function">
    <text evidence="7">Mitochondrial ribosome (mitoribosome) assembly factor. Binds at the interface of the head and body domains of the mitochondrial small ribosomal subunit (mt-SSU), occluding the mRNA channel and preventing compaction of the head domain towards the body. Probable inactive methyltransferase: retains the characteristic folding and ability to bind S-adenosyl-L-methionine, but it probably lost its methyltransferase activity.</text>
</comment>
<sequence length="390" mass="45013">MSSISDEVVGFTNYLLKRKLPVEDTALQASAMKIEEEVRKQFISEGCFEENNPLVREQQEKRLQKLVLKNLRNRTYYWQSLNYQDALGRLYMAGRMDAIFAATMRVFSEIKRRIPDFVPHSIMDFGSGTGSSIWAAWQTWGENLHNYHAVDLSTSMNSLAKLLIKGGEEVKRPLISGVHFHTVLPPKVHCDVVVATYTLSELPGMKERVEAVCNLWKKTKCFLVLIENGTRSGHEIILEARATLIKESRNGKTENCDGYVFAPCPHEQQCPLSQQTKPLPCSFVQKYHPFRFPWNEPIKVEKFSFLIFSRGQEAVDQDWPRIVQPVLCRARHVHCHLCCADGTFQHTIITRRKHGRDLYRTTRVSTWGDRLPIKILSQEDNSEKEEEEEE</sequence>
<reference evidence="8" key="2">
    <citation type="submission" date="2025-09" db="UniProtKB">
        <authorList>
            <consortium name="Ensembl"/>
        </authorList>
    </citation>
    <scope>IDENTIFICATION</scope>
</reference>
<dbReference type="GO" id="GO:0003735">
    <property type="term" value="F:structural constituent of ribosome"/>
    <property type="evidence" value="ECO:0007669"/>
    <property type="project" value="TreeGrafter"/>
</dbReference>
<accession>A0A8C4QGE2</accession>
<dbReference type="Gene3D" id="3.40.50.150">
    <property type="entry name" value="Vaccinia Virus protein VP39"/>
    <property type="match status" value="1"/>
</dbReference>
<evidence type="ECO:0000256" key="2">
    <source>
        <dbReference type="ARBA" id="ARBA00022723"/>
    </source>
</evidence>
<reference evidence="8" key="1">
    <citation type="submission" date="2025-08" db="UniProtKB">
        <authorList>
            <consortium name="Ensembl"/>
        </authorList>
    </citation>
    <scope>IDENTIFICATION</scope>
</reference>
<dbReference type="Ensembl" id="ENSEBUT00000014879.1">
    <property type="protein sequence ID" value="ENSEBUP00000014303.1"/>
    <property type="gene ID" value="ENSEBUG00000009009.1"/>
</dbReference>
<dbReference type="PANTHER" id="PTHR13184">
    <property type="entry name" value="37S RIBOSOMAL PROTEIN S22"/>
    <property type="match status" value="1"/>
</dbReference>
<dbReference type="GO" id="GO:0006412">
    <property type="term" value="P:translation"/>
    <property type="evidence" value="ECO:0007669"/>
    <property type="project" value="InterPro"/>
</dbReference>
<evidence type="ECO:0000313" key="9">
    <source>
        <dbReference type="Proteomes" id="UP000694388"/>
    </source>
</evidence>
<protein>
    <submittedName>
        <fullName evidence="8">Methyltransferase like 17</fullName>
    </submittedName>
</protein>
<comment type="subcellular location">
    <subcellularLocation>
        <location evidence="1">Mitochondrion</location>
    </subcellularLocation>
</comment>
<keyword evidence="4" id="KW-0408">Iron</keyword>
<evidence type="ECO:0000256" key="4">
    <source>
        <dbReference type="ARBA" id="ARBA00023004"/>
    </source>
</evidence>
<keyword evidence="5" id="KW-0411">Iron-sulfur</keyword>
<dbReference type="AlphaFoldDB" id="A0A8C4QGE2"/>
<name>A0A8C4QGE2_EPTBU</name>
<dbReference type="InterPro" id="IPR015324">
    <property type="entry name" value="Ribosomal_Rsm22-like"/>
</dbReference>
<keyword evidence="6" id="KW-0496">Mitochondrion</keyword>
<evidence type="ECO:0000313" key="8">
    <source>
        <dbReference type="Ensembl" id="ENSEBUP00000014303.1"/>
    </source>
</evidence>
<dbReference type="GO" id="GO:0046872">
    <property type="term" value="F:metal ion binding"/>
    <property type="evidence" value="ECO:0007669"/>
    <property type="project" value="UniProtKB-KW"/>
</dbReference>
<keyword evidence="3" id="KW-0809">Transit peptide</keyword>
<evidence type="ECO:0000256" key="6">
    <source>
        <dbReference type="ARBA" id="ARBA00023128"/>
    </source>
</evidence>
<keyword evidence="9" id="KW-1185">Reference proteome</keyword>
<evidence type="ECO:0000256" key="1">
    <source>
        <dbReference type="ARBA" id="ARBA00004173"/>
    </source>
</evidence>
<dbReference type="OMA" id="DWCHFVQ"/>
<evidence type="ECO:0000256" key="3">
    <source>
        <dbReference type="ARBA" id="ARBA00022946"/>
    </source>
</evidence>
<dbReference type="Proteomes" id="UP000694388">
    <property type="component" value="Unplaced"/>
</dbReference>
<proteinExistence type="predicted"/>
<evidence type="ECO:0000256" key="5">
    <source>
        <dbReference type="ARBA" id="ARBA00023014"/>
    </source>
</evidence>
<evidence type="ECO:0000256" key="7">
    <source>
        <dbReference type="ARBA" id="ARBA00045681"/>
    </source>
</evidence>
<keyword evidence="2" id="KW-0479">Metal-binding</keyword>
<dbReference type="InterPro" id="IPR029063">
    <property type="entry name" value="SAM-dependent_MTases_sf"/>
</dbReference>
<dbReference type="Pfam" id="PF09243">
    <property type="entry name" value="Rsm22"/>
    <property type="match status" value="1"/>
</dbReference>
<organism evidence="8 9">
    <name type="scientific">Eptatretus burgeri</name>
    <name type="common">Inshore hagfish</name>
    <dbReference type="NCBI Taxonomy" id="7764"/>
    <lineage>
        <taxon>Eukaryota</taxon>
        <taxon>Metazoa</taxon>
        <taxon>Chordata</taxon>
        <taxon>Craniata</taxon>
        <taxon>Vertebrata</taxon>
        <taxon>Cyclostomata</taxon>
        <taxon>Myxini</taxon>
        <taxon>Myxiniformes</taxon>
        <taxon>Myxinidae</taxon>
        <taxon>Eptatretinae</taxon>
        <taxon>Eptatretus</taxon>
    </lineage>
</organism>
<dbReference type="GO" id="GO:0005763">
    <property type="term" value="C:mitochondrial small ribosomal subunit"/>
    <property type="evidence" value="ECO:0007669"/>
    <property type="project" value="TreeGrafter"/>
</dbReference>